<name>A0A0F9TSB9_9ZZZZ</name>
<dbReference type="GO" id="GO:0050797">
    <property type="term" value="F:thymidylate synthase (FAD) activity"/>
    <property type="evidence" value="ECO:0007669"/>
    <property type="project" value="InterPro"/>
</dbReference>
<dbReference type="InterPro" id="IPR036098">
    <property type="entry name" value="Thymidylate_synthase_ThyX_sf"/>
</dbReference>
<dbReference type="Gene3D" id="3.30.1360.170">
    <property type="match status" value="1"/>
</dbReference>
<dbReference type="InterPro" id="IPR003669">
    <property type="entry name" value="Thymidylate_synthase_ThyX"/>
</dbReference>
<sequence length="332" mass="38890">MDEDRKKKVDSLREACGTLPSKPVGQETKVFFGCEKLEVEMIDEPKNPYKAIFAMATATWGNDLYQNKWPRMNPINRYRVVLSTLQGKALPMGLEGPKYTFRVTGLPRHCFDQMARTRVGAAFGSIGSRDNCKLDTSFILYSQYRNMDDDFLDAIMHHFEIIKDLYFQVVNEEKESWQIARSFLPMCYHHPFHFNQNLLSLIMQSKRRLCFAEEEFICGLHWYIKNMFVVRGMRLIADFMRPACDSAKRCLNSKGDGSELFGQLFAGCRRWIRKGDENRDYCEFNKSCSDIDSLEDQLGFEIPEPNYYINYQPDEGSYRLLGSRDKYYFEED</sequence>
<dbReference type="SUPFAM" id="SSF69796">
    <property type="entry name" value="Thymidylate synthase-complementing protein Thy1"/>
    <property type="match status" value="1"/>
</dbReference>
<protein>
    <submittedName>
        <fullName evidence="1">Uncharacterized protein</fullName>
    </submittedName>
</protein>
<dbReference type="GO" id="GO:0006231">
    <property type="term" value="P:dTMP biosynthetic process"/>
    <property type="evidence" value="ECO:0007669"/>
    <property type="project" value="InterPro"/>
</dbReference>
<dbReference type="GO" id="GO:0050660">
    <property type="term" value="F:flavin adenine dinucleotide binding"/>
    <property type="evidence" value="ECO:0007669"/>
    <property type="project" value="InterPro"/>
</dbReference>
<comment type="caution">
    <text evidence="1">The sequence shown here is derived from an EMBL/GenBank/DDBJ whole genome shotgun (WGS) entry which is preliminary data.</text>
</comment>
<evidence type="ECO:0000313" key="1">
    <source>
        <dbReference type="EMBL" id="KKN52016.1"/>
    </source>
</evidence>
<accession>A0A0F9TSB9</accession>
<dbReference type="Pfam" id="PF02511">
    <property type="entry name" value="Thy1"/>
    <property type="match status" value="1"/>
</dbReference>
<proteinExistence type="predicted"/>
<reference evidence="1" key="1">
    <citation type="journal article" date="2015" name="Nature">
        <title>Complex archaea that bridge the gap between prokaryotes and eukaryotes.</title>
        <authorList>
            <person name="Spang A."/>
            <person name="Saw J.H."/>
            <person name="Jorgensen S.L."/>
            <person name="Zaremba-Niedzwiedzka K."/>
            <person name="Martijn J."/>
            <person name="Lind A.E."/>
            <person name="van Eijk R."/>
            <person name="Schleper C."/>
            <person name="Guy L."/>
            <person name="Ettema T.J."/>
        </authorList>
    </citation>
    <scope>NUCLEOTIDE SEQUENCE</scope>
</reference>
<organism evidence="1">
    <name type="scientific">marine sediment metagenome</name>
    <dbReference type="NCBI Taxonomy" id="412755"/>
    <lineage>
        <taxon>unclassified sequences</taxon>
        <taxon>metagenomes</taxon>
        <taxon>ecological metagenomes</taxon>
    </lineage>
</organism>
<dbReference type="AlphaFoldDB" id="A0A0F9TSB9"/>
<dbReference type="EMBL" id="LAZR01001038">
    <property type="protein sequence ID" value="KKN52016.1"/>
    <property type="molecule type" value="Genomic_DNA"/>
</dbReference>
<gene>
    <name evidence="1" type="ORF">LCGC14_0616680</name>
</gene>